<dbReference type="EMBL" id="JAHRIO010081141">
    <property type="protein sequence ID" value="MEQ2185195.1"/>
    <property type="molecule type" value="Genomic_DNA"/>
</dbReference>
<name>A0ABV0PNV6_9TELE</name>
<accession>A0ABV0PNV6</accession>
<reference evidence="1 2" key="1">
    <citation type="submission" date="2021-06" db="EMBL/GenBank/DDBJ databases">
        <authorList>
            <person name="Palmer J.M."/>
        </authorList>
    </citation>
    <scope>NUCLEOTIDE SEQUENCE [LARGE SCALE GENOMIC DNA]</scope>
    <source>
        <strain evidence="1 2">GA_2019</strain>
        <tissue evidence="1">Muscle</tissue>
    </source>
</reference>
<keyword evidence="2" id="KW-1185">Reference proteome</keyword>
<feature type="non-terminal residue" evidence="1">
    <location>
        <position position="1"/>
    </location>
</feature>
<protein>
    <submittedName>
        <fullName evidence="1">Uncharacterized protein</fullName>
    </submittedName>
</protein>
<gene>
    <name evidence="1" type="ORF">GOODEAATRI_015729</name>
</gene>
<comment type="caution">
    <text evidence="1">The sequence shown here is derived from an EMBL/GenBank/DDBJ whole genome shotgun (WGS) entry which is preliminary data.</text>
</comment>
<proteinExistence type="predicted"/>
<evidence type="ECO:0000313" key="2">
    <source>
        <dbReference type="Proteomes" id="UP001476798"/>
    </source>
</evidence>
<dbReference type="Proteomes" id="UP001476798">
    <property type="component" value="Unassembled WGS sequence"/>
</dbReference>
<sequence length="84" mass="9162">NLAGSPLVFSQGCPAADGPGWCMEVQQVSEVVRWYQRFKHLTAIKWYRPGFPNNVVMCSSGLCIGTLQDPTAVGTVTAEWCQDG</sequence>
<evidence type="ECO:0000313" key="1">
    <source>
        <dbReference type="EMBL" id="MEQ2185195.1"/>
    </source>
</evidence>
<organism evidence="1 2">
    <name type="scientific">Goodea atripinnis</name>
    <dbReference type="NCBI Taxonomy" id="208336"/>
    <lineage>
        <taxon>Eukaryota</taxon>
        <taxon>Metazoa</taxon>
        <taxon>Chordata</taxon>
        <taxon>Craniata</taxon>
        <taxon>Vertebrata</taxon>
        <taxon>Euteleostomi</taxon>
        <taxon>Actinopterygii</taxon>
        <taxon>Neopterygii</taxon>
        <taxon>Teleostei</taxon>
        <taxon>Neoteleostei</taxon>
        <taxon>Acanthomorphata</taxon>
        <taxon>Ovalentaria</taxon>
        <taxon>Atherinomorphae</taxon>
        <taxon>Cyprinodontiformes</taxon>
        <taxon>Goodeidae</taxon>
        <taxon>Goodea</taxon>
    </lineage>
</organism>